<protein>
    <submittedName>
        <fullName evidence="5">Winged helix-turn-helix transcriptional regulator</fullName>
    </submittedName>
</protein>
<evidence type="ECO:0000256" key="2">
    <source>
        <dbReference type="ARBA" id="ARBA00023125"/>
    </source>
</evidence>
<sequence>MRTYGQFCPIARTSELIAERWTPIIVRNLLHGCRTFTEIRQGAPGISPALLAKRLDTLERHGIVESRYIPARRGRSYELTERGRDLESVCEAMGQWGARWLEIEPHHLDPAYVLWATTKLVDVSRLPDRTVVVRFDMRDRPADQYWLILRKPQPELCTRGVGHVEDIVAHADAACLVDIHLSRTSYAEAVRTGRLVLDGAPALTRAFTTWIRPSPFAREK</sequence>
<keyword evidence="1" id="KW-0805">Transcription regulation</keyword>
<dbReference type="CDD" id="cd00090">
    <property type="entry name" value="HTH_ARSR"/>
    <property type="match status" value="1"/>
</dbReference>
<organism evidence="5 6">
    <name type="scientific">Pseudonocardia aurantiaca</name>
    <dbReference type="NCBI Taxonomy" id="75290"/>
    <lineage>
        <taxon>Bacteria</taxon>
        <taxon>Bacillati</taxon>
        <taxon>Actinomycetota</taxon>
        <taxon>Actinomycetes</taxon>
        <taxon>Pseudonocardiales</taxon>
        <taxon>Pseudonocardiaceae</taxon>
        <taxon>Pseudonocardia</taxon>
    </lineage>
</organism>
<evidence type="ECO:0000259" key="4">
    <source>
        <dbReference type="PROSITE" id="PS51118"/>
    </source>
</evidence>
<dbReference type="InterPro" id="IPR011991">
    <property type="entry name" value="ArsR-like_HTH"/>
</dbReference>
<dbReference type="Gene3D" id="1.10.10.10">
    <property type="entry name" value="Winged helix-like DNA-binding domain superfamily/Winged helix DNA-binding domain"/>
    <property type="match status" value="1"/>
</dbReference>
<evidence type="ECO:0000313" key="5">
    <source>
        <dbReference type="EMBL" id="MFD1530350.1"/>
    </source>
</evidence>
<evidence type="ECO:0000256" key="1">
    <source>
        <dbReference type="ARBA" id="ARBA00023015"/>
    </source>
</evidence>
<dbReference type="InterPro" id="IPR036390">
    <property type="entry name" value="WH_DNA-bd_sf"/>
</dbReference>
<dbReference type="InterPro" id="IPR002577">
    <property type="entry name" value="HTH_HxlR"/>
</dbReference>
<dbReference type="Proteomes" id="UP001597145">
    <property type="component" value="Unassembled WGS sequence"/>
</dbReference>
<keyword evidence="2" id="KW-0238">DNA-binding</keyword>
<gene>
    <name evidence="5" type="ORF">ACFSCY_12940</name>
</gene>
<dbReference type="SUPFAM" id="SSF55718">
    <property type="entry name" value="SCP-like"/>
    <property type="match status" value="1"/>
</dbReference>
<evidence type="ECO:0000313" key="6">
    <source>
        <dbReference type="Proteomes" id="UP001597145"/>
    </source>
</evidence>
<dbReference type="InterPro" id="IPR036527">
    <property type="entry name" value="SCP2_sterol-bd_dom_sf"/>
</dbReference>
<name>A0ABW4FI94_9PSEU</name>
<reference evidence="6" key="1">
    <citation type="journal article" date="2019" name="Int. J. Syst. Evol. Microbiol.">
        <title>The Global Catalogue of Microorganisms (GCM) 10K type strain sequencing project: providing services to taxonomists for standard genome sequencing and annotation.</title>
        <authorList>
            <consortium name="The Broad Institute Genomics Platform"/>
            <consortium name="The Broad Institute Genome Sequencing Center for Infectious Disease"/>
            <person name="Wu L."/>
            <person name="Ma J."/>
        </authorList>
    </citation>
    <scope>NUCLEOTIDE SEQUENCE [LARGE SCALE GENOMIC DNA]</scope>
    <source>
        <strain evidence="6">JCM 12165</strain>
    </source>
</reference>
<dbReference type="PANTHER" id="PTHR33204">
    <property type="entry name" value="TRANSCRIPTIONAL REGULATOR, MARR FAMILY"/>
    <property type="match status" value="1"/>
</dbReference>
<dbReference type="RefSeq" id="WP_343980122.1">
    <property type="nucleotide sequence ID" value="NZ_BAAAJG010000011.1"/>
</dbReference>
<keyword evidence="3" id="KW-0804">Transcription</keyword>
<dbReference type="InterPro" id="IPR036388">
    <property type="entry name" value="WH-like_DNA-bd_sf"/>
</dbReference>
<accession>A0ABW4FI94</accession>
<dbReference type="EMBL" id="JBHUCP010000007">
    <property type="protein sequence ID" value="MFD1530350.1"/>
    <property type="molecule type" value="Genomic_DNA"/>
</dbReference>
<feature type="domain" description="HTH hxlR-type" evidence="4">
    <location>
        <begin position="8"/>
        <end position="105"/>
    </location>
</feature>
<dbReference type="PROSITE" id="PS51118">
    <property type="entry name" value="HTH_HXLR"/>
    <property type="match status" value="1"/>
</dbReference>
<comment type="caution">
    <text evidence="5">The sequence shown here is derived from an EMBL/GenBank/DDBJ whole genome shotgun (WGS) entry which is preliminary data.</text>
</comment>
<proteinExistence type="predicted"/>
<dbReference type="SUPFAM" id="SSF46785">
    <property type="entry name" value="Winged helix' DNA-binding domain"/>
    <property type="match status" value="1"/>
</dbReference>
<dbReference type="PANTHER" id="PTHR33204:SF18">
    <property type="entry name" value="TRANSCRIPTIONAL REGULATORY PROTEIN"/>
    <property type="match status" value="1"/>
</dbReference>
<dbReference type="Pfam" id="PF01638">
    <property type="entry name" value="HxlR"/>
    <property type="match status" value="1"/>
</dbReference>
<keyword evidence="6" id="KW-1185">Reference proteome</keyword>
<evidence type="ECO:0000256" key="3">
    <source>
        <dbReference type="ARBA" id="ARBA00023163"/>
    </source>
</evidence>